<feature type="transmembrane region" description="Helical" evidence="7">
    <location>
        <begin position="52"/>
        <end position="72"/>
    </location>
</feature>
<feature type="transmembrane region" description="Helical" evidence="7">
    <location>
        <begin position="128"/>
        <end position="148"/>
    </location>
</feature>
<feature type="transmembrane region" description="Helical" evidence="7">
    <location>
        <begin position="395"/>
        <end position="419"/>
    </location>
</feature>
<organism evidence="9 10">
    <name type="scientific">Marispirochaeta aestuarii</name>
    <dbReference type="NCBI Taxonomy" id="1963862"/>
    <lineage>
        <taxon>Bacteria</taxon>
        <taxon>Pseudomonadati</taxon>
        <taxon>Spirochaetota</taxon>
        <taxon>Spirochaetia</taxon>
        <taxon>Spirochaetales</taxon>
        <taxon>Spirochaetaceae</taxon>
        <taxon>Marispirochaeta</taxon>
    </lineage>
</organism>
<dbReference type="PIRSF" id="PIRSF006066">
    <property type="entry name" value="HI0050"/>
    <property type="match status" value="1"/>
</dbReference>
<feature type="transmembrane region" description="Helical" evidence="7">
    <location>
        <begin position="270"/>
        <end position="292"/>
    </location>
</feature>
<feature type="transmembrane region" description="Helical" evidence="7">
    <location>
        <begin position="168"/>
        <end position="192"/>
    </location>
</feature>
<evidence type="ECO:0000313" key="9">
    <source>
        <dbReference type="EMBL" id="ORC37785.1"/>
    </source>
</evidence>
<comment type="caution">
    <text evidence="9">The sequence shown here is derived from an EMBL/GenBank/DDBJ whole genome shotgun (WGS) entry which is preliminary data.</text>
</comment>
<dbReference type="EMBL" id="MWQY01000002">
    <property type="protein sequence ID" value="ORC37785.1"/>
    <property type="molecule type" value="Genomic_DNA"/>
</dbReference>
<evidence type="ECO:0000256" key="2">
    <source>
        <dbReference type="ARBA" id="ARBA00022475"/>
    </source>
</evidence>
<dbReference type="InterPro" id="IPR010656">
    <property type="entry name" value="DctM"/>
</dbReference>
<evidence type="ECO:0000259" key="8">
    <source>
        <dbReference type="Pfam" id="PF06808"/>
    </source>
</evidence>
<evidence type="ECO:0000313" key="10">
    <source>
        <dbReference type="Proteomes" id="UP000192343"/>
    </source>
</evidence>
<feature type="transmembrane region" description="Helical" evidence="7">
    <location>
        <begin position="312"/>
        <end position="329"/>
    </location>
</feature>
<keyword evidence="2" id="KW-1003">Cell membrane</keyword>
<keyword evidence="4 7" id="KW-0812">Transmembrane</keyword>
<comment type="subcellular location">
    <subcellularLocation>
        <location evidence="1">Cell inner membrane</location>
        <topology evidence="1">Multi-pass membrane protein</topology>
    </subcellularLocation>
</comment>
<name>A0A1Y1S1X0_9SPIO</name>
<feature type="domain" description="TRAP C4-dicarboxylate transport system permease DctM subunit" evidence="8">
    <location>
        <begin position="6"/>
        <end position="414"/>
    </location>
</feature>
<feature type="transmembrane region" description="Helical" evidence="7">
    <location>
        <begin position="336"/>
        <end position="352"/>
    </location>
</feature>
<accession>A0A1Y1S1X0</accession>
<dbReference type="OrthoDB" id="370245at2"/>
<keyword evidence="3" id="KW-0997">Cell inner membrane</keyword>
<feature type="transmembrane region" description="Helical" evidence="7">
    <location>
        <begin position="358"/>
        <end position="383"/>
    </location>
</feature>
<gene>
    <name evidence="9" type="ORF">B4O97_01930</name>
</gene>
<evidence type="ECO:0000256" key="3">
    <source>
        <dbReference type="ARBA" id="ARBA00022519"/>
    </source>
</evidence>
<dbReference type="GO" id="GO:0005886">
    <property type="term" value="C:plasma membrane"/>
    <property type="evidence" value="ECO:0007669"/>
    <property type="project" value="UniProtKB-SubCell"/>
</dbReference>
<dbReference type="NCBIfam" id="TIGR00786">
    <property type="entry name" value="dctM"/>
    <property type="match status" value="1"/>
</dbReference>
<evidence type="ECO:0000256" key="4">
    <source>
        <dbReference type="ARBA" id="ARBA00022692"/>
    </source>
</evidence>
<dbReference type="GO" id="GO:0022857">
    <property type="term" value="F:transmembrane transporter activity"/>
    <property type="evidence" value="ECO:0007669"/>
    <property type="project" value="TreeGrafter"/>
</dbReference>
<feature type="transmembrane region" description="Helical" evidence="7">
    <location>
        <begin position="212"/>
        <end position="234"/>
    </location>
</feature>
<keyword evidence="5 7" id="KW-1133">Transmembrane helix</keyword>
<dbReference type="PANTHER" id="PTHR33362:SF3">
    <property type="entry name" value="SIALIC ACID TRAP TRANSPORTER PERMEASE PROTEIN SIAT"/>
    <property type="match status" value="1"/>
</dbReference>
<dbReference type="RefSeq" id="WP_083047783.1">
    <property type="nucleotide sequence ID" value="NZ_MWQY01000002.1"/>
</dbReference>
<dbReference type="Proteomes" id="UP000192343">
    <property type="component" value="Unassembled WGS sequence"/>
</dbReference>
<dbReference type="Pfam" id="PF06808">
    <property type="entry name" value="DctM"/>
    <property type="match status" value="1"/>
</dbReference>
<dbReference type="PANTHER" id="PTHR33362">
    <property type="entry name" value="SIALIC ACID TRAP TRANSPORTER PERMEASE PROTEIN SIAT-RELATED"/>
    <property type="match status" value="1"/>
</dbReference>
<dbReference type="AlphaFoldDB" id="A0A1Y1S1X0"/>
<evidence type="ECO:0000256" key="1">
    <source>
        <dbReference type="ARBA" id="ARBA00004429"/>
    </source>
</evidence>
<evidence type="ECO:0000256" key="5">
    <source>
        <dbReference type="ARBA" id="ARBA00022989"/>
    </source>
</evidence>
<keyword evidence="6 7" id="KW-0472">Membrane</keyword>
<keyword evidence="10" id="KW-1185">Reference proteome</keyword>
<feature type="transmembrane region" description="Helical" evidence="7">
    <location>
        <begin position="6"/>
        <end position="32"/>
    </location>
</feature>
<protein>
    <submittedName>
        <fullName evidence="9">ABC transporter permease</fullName>
    </submittedName>
</protein>
<sequence length="424" mass="45673">MGFVLLALFFILFILGFPVVLSIIIPALLYVFSSGVTLTLVTQRMHYALDSYPFIAVPVFIFVGNLMNSSGVTNRIFKFADTLVGRFPGGLAQVNIFASLIFSGMSGAALADVGGLGQIEIKAMKEKGFRGSFASAVTAASATVGPIFPPSIPLVIYGSVASVSIVKLLLAGIMPAVLAVGAMMIMTGVISVVRGYPRAERWPTVKEVVRDFIPAFPALLTPILLIFGMLSGLFTPTEAASATVVYVFFISLVIYRELTWRHILTALFETVKSTSTIMIIVAAAALFGWILAIEQIPQMFSSFLLSISQNPLVLLLILNILLFIVGMFLDSTTATLLLVPIVVPPLVGAGVNEIHLGIVFIFNIMIGLVTPPMGLSLFLISDIAKVSIKDIMSEVAFYLIPLIGTLLMVTYMPQVVLWIPNMLK</sequence>
<dbReference type="STRING" id="1963862.B4O97_01930"/>
<evidence type="ECO:0000256" key="6">
    <source>
        <dbReference type="ARBA" id="ARBA00023136"/>
    </source>
</evidence>
<feature type="transmembrane region" description="Helical" evidence="7">
    <location>
        <begin position="240"/>
        <end position="258"/>
    </location>
</feature>
<proteinExistence type="predicted"/>
<feature type="transmembrane region" description="Helical" evidence="7">
    <location>
        <begin position="92"/>
        <end position="116"/>
    </location>
</feature>
<evidence type="ECO:0000256" key="7">
    <source>
        <dbReference type="SAM" id="Phobius"/>
    </source>
</evidence>
<reference evidence="9 10" key="1">
    <citation type="submission" date="2017-03" db="EMBL/GenBank/DDBJ databases">
        <title>Draft Genome sequence of Marispirochaeta sp. strain JC444.</title>
        <authorList>
            <person name="Shivani Y."/>
            <person name="Subhash Y."/>
            <person name="Sasikala C."/>
            <person name="Ramana C."/>
        </authorList>
    </citation>
    <scope>NUCLEOTIDE SEQUENCE [LARGE SCALE GENOMIC DNA]</scope>
    <source>
        <strain evidence="9 10">JC444</strain>
    </source>
</reference>
<dbReference type="InterPro" id="IPR004681">
    <property type="entry name" value="TRAP_DctM"/>
</dbReference>